<name>A0A4R0NCM7_9SPHI</name>
<dbReference type="GO" id="GO:0008236">
    <property type="term" value="F:serine-type peptidase activity"/>
    <property type="evidence" value="ECO:0007669"/>
    <property type="project" value="InterPro"/>
</dbReference>
<dbReference type="InterPro" id="IPR036034">
    <property type="entry name" value="PDZ_sf"/>
</dbReference>
<evidence type="ECO:0000259" key="1">
    <source>
        <dbReference type="Pfam" id="PF03572"/>
    </source>
</evidence>
<evidence type="ECO:0000313" key="3">
    <source>
        <dbReference type="EMBL" id="TCC96812.1"/>
    </source>
</evidence>
<dbReference type="Gene3D" id="3.90.226.10">
    <property type="entry name" value="2-enoyl-CoA Hydratase, Chain A, domain 1"/>
    <property type="match status" value="1"/>
</dbReference>
<dbReference type="GO" id="GO:0006508">
    <property type="term" value="P:proteolysis"/>
    <property type="evidence" value="ECO:0007669"/>
    <property type="project" value="InterPro"/>
</dbReference>
<accession>A0A4R0NCM7</accession>
<evidence type="ECO:0000259" key="2">
    <source>
        <dbReference type="Pfam" id="PF18294"/>
    </source>
</evidence>
<keyword evidence="4" id="KW-1185">Reference proteome</keyword>
<dbReference type="RefSeq" id="WP_131598046.1">
    <property type="nucleotide sequence ID" value="NZ_SJSL01000010.1"/>
</dbReference>
<dbReference type="OrthoDB" id="7168509at2"/>
<dbReference type="EMBL" id="SJSL01000010">
    <property type="protein sequence ID" value="TCC96812.1"/>
    <property type="molecule type" value="Genomic_DNA"/>
</dbReference>
<comment type="caution">
    <text evidence="3">The sequence shown here is derived from an EMBL/GenBank/DDBJ whole genome shotgun (WGS) entry which is preliminary data.</text>
</comment>
<dbReference type="CDD" id="cd07561">
    <property type="entry name" value="Peptidase_S41_CPP_like"/>
    <property type="match status" value="1"/>
</dbReference>
<dbReference type="Gene3D" id="2.30.42.10">
    <property type="match status" value="1"/>
</dbReference>
<gene>
    <name evidence="3" type="ORF">EZ437_20715</name>
</gene>
<dbReference type="Proteomes" id="UP000293347">
    <property type="component" value="Unassembled WGS sequence"/>
</dbReference>
<protein>
    <recommendedName>
        <fullName evidence="5">C-terminal processing protease CtpA/Prc</fullName>
    </recommendedName>
</protein>
<dbReference type="GO" id="GO:0007165">
    <property type="term" value="P:signal transduction"/>
    <property type="evidence" value="ECO:0007669"/>
    <property type="project" value="TreeGrafter"/>
</dbReference>
<sequence length="464" mass="50547">MNLLTNYPGNIRAQNLFIAAACCLCSFSGCKKDPATPGPEGPVNNIEINTWITDSLKRYYYWSDELPLNPNKDQVPTSFFNSVKFSADRFSFLTLPGGESSQQASSRSKYGFDYVIFKEPVTNQPLGLVTLVLNTSAAQGAGLRRGQYFTKVNGIALTEANGADLQKEMLNGTSLRLTQAQFDGKVIKEGSTTTINASRTLEQMAVQKTFSLNGNTTGYLFFTAFNALERSSYMTVFAKFKADNISDLILDLRYNAGGDVSAAAAMCSMTTRSVIEASPFIEYRGNTQGGIRKESFGTAAEADNGPSFSSLQQHNLNLPRIYVLTTSATASAAELIINNLKPYITVVQIGQTTRGKDEASITISDKRSPKRIDVTLYPIVYKLYNSLASGGYSAGIIPDELFIESANLPLQPFGSEGDPMISYALSRIRNQPAISSNRSFGQQPELFNSAAQLNSVLLTTKKLN</sequence>
<evidence type="ECO:0000313" key="4">
    <source>
        <dbReference type="Proteomes" id="UP000293347"/>
    </source>
</evidence>
<dbReference type="Gene3D" id="3.30.750.170">
    <property type="match status" value="1"/>
</dbReference>
<dbReference type="PANTHER" id="PTHR32060">
    <property type="entry name" value="TAIL-SPECIFIC PROTEASE"/>
    <property type="match status" value="1"/>
</dbReference>
<dbReference type="GO" id="GO:0004175">
    <property type="term" value="F:endopeptidase activity"/>
    <property type="evidence" value="ECO:0007669"/>
    <property type="project" value="TreeGrafter"/>
</dbReference>
<dbReference type="InterPro" id="IPR005151">
    <property type="entry name" value="Tail-specific_protease"/>
</dbReference>
<feature type="domain" description="Peptidase S41 N-terminal" evidence="2">
    <location>
        <begin position="47"/>
        <end position="92"/>
    </location>
</feature>
<dbReference type="Pfam" id="PF03572">
    <property type="entry name" value="Peptidase_S41"/>
    <property type="match status" value="1"/>
</dbReference>
<dbReference type="GO" id="GO:0030288">
    <property type="term" value="C:outer membrane-bounded periplasmic space"/>
    <property type="evidence" value="ECO:0007669"/>
    <property type="project" value="TreeGrafter"/>
</dbReference>
<proteinExistence type="predicted"/>
<dbReference type="PANTHER" id="PTHR32060:SF30">
    <property type="entry name" value="CARBOXY-TERMINAL PROCESSING PROTEASE CTPA"/>
    <property type="match status" value="1"/>
</dbReference>
<dbReference type="InterPro" id="IPR041613">
    <property type="entry name" value="Pept_S41_N"/>
</dbReference>
<organism evidence="3 4">
    <name type="scientific">Pedobacter psychroterrae</name>
    <dbReference type="NCBI Taxonomy" id="2530453"/>
    <lineage>
        <taxon>Bacteria</taxon>
        <taxon>Pseudomonadati</taxon>
        <taxon>Bacteroidota</taxon>
        <taxon>Sphingobacteriia</taxon>
        <taxon>Sphingobacteriales</taxon>
        <taxon>Sphingobacteriaceae</taxon>
        <taxon>Pedobacter</taxon>
    </lineage>
</organism>
<dbReference type="InterPro" id="IPR029045">
    <property type="entry name" value="ClpP/crotonase-like_dom_sf"/>
</dbReference>
<feature type="domain" description="Tail specific protease" evidence="1">
    <location>
        <begin position="217"/>
        <end position="359"/>
    </location>
</feature>
<dbReference type="SUPFAM" id="SSF50156">
    <property type="entry name" value="PDZ domain-like"/>
    <property type="match status" value="1"/>
</dbReference>
<evidence type="ECO:0008006" key="5">
    <source>
        <dbReference type="Google" id="ProtNLM"/>
    </source>
</evidence>
<dbReference type="SUPFAM" id="SSF52096">
    <property type="entry name" value="ClpP/crotonase"/>
    <property type="match status" value="1"/>
</dbReference>
<reference evidence="3 4" key="1">
    <citation type="submission" date="2019-02" db="EMBL/GenBank/DDBJ databases">
        <title>Pedobacter sp. RP-1-14 sp. nov., isolated from Arctic soil.</title>
        <authorList>
            <person name="Dahal R.H."/>
        </authorList>
    </citation>
    <scope>NUCLEOTIDE SEQUENCE [LARGE SCALE GENOMIC DNA]</scope>
    <source>
        <strain evidence="3 4">RP-1-14</strain>
    </source>
</reference>
<dbReference type="Pfam" id="PF18294">
    <property type="entry name" value="Pept_S41_N"/>
    <property type="match status" value="1"/>
</dbReference>
<dbReference type="AlphaFoldDB" id="A0A4R0NCM7"/>